<dbReference type="Proteomes" id="UP000799766">
    <property type="component" value="Unassembled WGS sequence"/>
</dbReference>
<sequence>MLAGISCGKIAGFHAYPQQFSDFDEARAQVEVELVLFDLPKDRSIPLAPRIRLWDASFGVVPFHKVLSPPTNPTATATTPNTTHQQVPTGDLHVLRTVPFLAETSLHPVVLVLDPVHVGHRRLQHLQTPLPQVVRHGLRGAAHVFPTGPRLSEAVESRRGDKTRHSRVQGLSCVGGVGGNGTAEARVRAKVASRGRGCSAGGDGKRDWPGRRFDKSPRIHRVGFQSMRLSFCRRTARRFAVGTAPANAAPGLRPVARGSWRRAAGEVAVRGRLSLGWRGGGGESG</sequence>
<keyword evidence="2" id="KW-1185">Reference proteome</keyword>
<reference evidence="1" key="1">
    <citation type="journal article" date="2020" name="Stud. Mycol.">
        <title>101 Dothideomycetes genomes: a test case for predicting lifestyles and emergence of pathogens.</title>
        <authorList>
            <person name="Haridas S."/>
            <person name="Albert R."/>
            <person name="Binder M."/>
            <person name="Bloem J."/>
            <person name="Labutti K."/>
            <person name="Salamov A."/>
            <person name="Andreopoulos B."/>
            <person name="Baker S."/>
            <person name="Barry K."/>
            <person name="Bills G."/>
            <person name="Bluhm B."/>
            <person name="Cannon C."/>
            <person name="Castanera R."/>
            <person name="Culley D."/>
            <person name="Daum C."/>
            <person name="Ezra D."/>
            <person name="Gonzalez J."/>
            <person name="Henrissat B."/>
            <person name="Kuo A."/>
            <person name="Liang C."/>
            <person name="Lipzen A."/>
            <person name="Lutzoni F."/>
            <person name="Magnuson J."/>
            <person name="Mondo S."/>
            <person name="Nolan M."/>
            <person name="Ohm R."/>
            <person name="Pangilinan J."/>
            <person name="Park H.-J."/>
            <person name="Ramirez L."/>
            <person name="Alfaro M."/>
            <person name="Sun H."/>
            <person name="Tritt A."/>
            <person name="Yoshinaga Y."/>
            <person name="Zwiers L.-H."/>
            <person name="Turgeon B."/>
            <person name="Goodwin S."/>
            <person name="Spatafora J."/>
            <person name="Crous P."/>
            <person name="Grigoriev I."/>
        </authorList>
    </citation>
    <scope>NUCLEOTIDE SEQUENCE</scope>
    <source>
        <strain evidence="1">ATCC 16933</strain>
    </source>
</reference>
<protein>
    <submittedName>
        <fullName evidence="1">Uncharacterized protein</fullName>
    </submittedName>
</protein>
<proteinExistence type="predicted"/>
<gene>
    <name evidence="1" type="ORF">BDY21DRAFT_202450</name>
</gene>
<evidence type="ECO:0000313" key="1">
    <source>
        <dbReference type="EMBL" id="KAF2459157.1"/>
    </source>
</evidence>
<dbReference type="AlphaFoldDB" id="A0A6A6P5R6"/>
<organism evidence="1 2">
    <name type="scientific">Lineolata rhizophorae</name>
    <dbReference type="NCBI Taxonomy" id="578093"/>
    <lineage>
        <taxon>Eukaryota</taxon>
        <taxon>Fungi</taxon>
        <taxon>Dikarya</taxon>
        <taxon>Ascomycota</taxon>
        <taxon>Pezizomycotina</taxon>
        <taxon>Dothideomycetes</taxon>
        <taxon>Dothideomycetes incertae sedis</taxon>
        <taxon>Lineolatales</taxon>
        <taxon>Lineolataceae</taxon>
        <taxon>Lineolata</taxon>
    </lineage>
</organism>
<name>A0A6A6P5R6_9PEZI</name>
<accession>A0A6A6P5R6</accession>
<dbReference type="EMBL" id="MU001676">
    <property type="protein sequence ID" value="KAF2459157.1"/>
    <property type="molecule type" value="Genomic_DNA"/>
</dbReference>
<evidence type="ECO:0000313" key="2">
    <source>
        <dbReference type="Proteomes" id="UP000799766"/>
    </source>
</evidence>